<dbReference type="PANTHER" id="PTHR42760:SF122">
    <property type="entry name" value="NAD(P)-BINDING PROTEIN"/>
    <property type="match status" value="1"/>
</dbReference>
<keyword evidence="3" id="KW-1185">Reference proteome</keyword>
<evidence type="ECO:0000313" key="3">
    <source>
        <dbReference type="Proteomes" id="UP001583186"/>
    </source>
</evidence>
<dbReference type="EMBL" id="JAWCUI010000105">
    <property type="protein sequence ID" value="KAL1887912.1"/>
    <property type="molecule type" value="Genomic_DNA"/>
</dbReference>
<organism evidence="2 3">
    <name type="scientific">Sporothrix stenoceras</name>
    <dbReference type="NCBI Taxonomy" id="5173"/>
    <lineage>
        <taxon>Eukaryota</taxon>
        <taxon>Fungi</taxon>
        <taxon>Dikarya</taxon>
        <taxon>Ascomycota</taxon>
        <taxon>Pezizomycotina</taxon>
        <taxon>Sordariomycetes</taxon>
        <taxon>Sordariomycetidae</taxon>
        <taxon>Ophiostomatales</taxon>
        <taxon>Ophiostomataceae</taxon>
        <taxon>Sporothrix</taxon>
    </lineage>
</organism>
<evidence type="ECO:0008006" key="4">
    <source>
        <dbReference type="Google" id="ProtNLM"/>
    </source>
</evidence>
<sequence length="311" mass="33831">MDNVVLPETDFTQVIHRDTYPAIEPSRPELSQEGRTVVVAGGGTNIGKAIATSFGQAKAATVIIVGRRQAVLDEAAKALEATASKGGSATKYVGKAVDLTNDAAVDTFWDGLASDGVHVDVLVQCSGIFGQPKPLIELGLEGINKMMASNFKGPVHNALRFGNQADKEREKFFVYVSTNAINYSDHNWLAMRPDYILSKNTATYAFSLLADGVKADNLQILSYHPGMIYTDAWPPLGFTKDMLPFDEIELPGNFAVWAASKEARFLHGRYVYATWDVDELASAEEKSCLDTDHNYLRVGVVGLTDGGHRVK</sequence>
<gene>
    <name evidence="2" type="ORF">Sste5346_009916</name>
</gene>
<dbReference type="CDD" id="cd05233">
    <property type="entry name" value="SDR_c"/>
    <property type="match status" value="1"/>
</dbReference>
<dbReference type="Proteomes" id="UP001583186">
    <property type="component" value="Unassembled WGS sequence"/>
</dbReference>
<dbReference type="SUPFAM" id="SSF51735">
    <property type="entry name" value="NAD(P)-binding Rossmann-fold domains"/>
    <property type="match status" value="1"/>
</dbReference>
<dbReference type="Gene3D" id="3.40.50.720">
    <property type="entry name" value="NAD(P)-binding Rossmann-like Domain"/>
    <property type="match status" value="1"/>
</dbReference>
<comment type="similarity">
    <text evidence="1">Belongs to the short-chain dehydrogenases/reductases (SDR) family.</text>
</comment>
<name>A0ABR3YI75_9PEZI</name>
<dbReference type="PRINTS" id="PR00081">
    <property type="entry name" value="GDHRDH"/>
</dbReference>
<dbReference type="InterPro" id="IPR002347">
    <property type="entry name" value="SDR_fam"/>
</dbReference>
<accession>A0ABR3YI75</accession>
<evidence type="ECO:0000256" key="1">
    <source>
        <dbReference type="ARBA" id="ARBA00006484"/>
    </source>
</evidence>
<dbReference type="Pfam" id="PF00106">
    <property type="entry name" value="adh_short"/>
    <property type="match status" value="1"/>
</dbReference>
<reference evidence="2 3" key="1">
    <citation type="journal article" date="2024" name="IMA Fungus">
        <title>IMA Genome - F19 : A genome assembly and annotation guide to empower mycologists, including annotated draft genome sequences of Ceratocystis pirilliformis, Diaporthe australafricana, Fusarium ophioides, Paecilomyces lecythidis, and Sporothrix stenoceras.</title>
        <authorList>
            <person name="Aylward J."/>
            <person name="Wilson A.M."/>
            <person name="Visagie C.M."/>
            <person name="Spraker J."/>
            <person name="Barnes I."/>
            <person name="Buitendag C."/>
            <person name="Ceriani C."/>
            <person name="Del Mar Angel L."/>
            <person name="du Plessis D."/>
            <person name="Fuchs T."/>
            <person name="Gasser K."/>
            <person name="Kramer D."/>
            <person name="Li W."/>
            <person name="Munsamy K."/>
            <person name="Piso A."/>
            <person name="Price J.L."/>
            <person name="Sonnekus B."/>
            <person name="Thomas C."/>
            <person name="van der Nest A."/>
            <person name="van Dijk A."/>
            <person name="van Heerden A."/>
            <person name="van Vuuren N."/>
            <person name="Yilmaz N."/>
            <person name="Duong T.A."/>
            <person name="van der Merwe N.A."/>
            <person name="Wingfield M.J."/>
            <person name="Wingfield B.D."/>
        </authorList>
    </citation>
    <scope>NUCLEOTIDE SEQUENCE [LARGE SCALE GENOMIC DNA]</scope>
    <source>
        <strain evidence="2 3">CMW 5346</strain>
    </source>
</reference>
<dbReference type="InterPro" id="IPR036291">
    <property type="entry name" value="NAD(P)-bd_dom_sf"/>
</dbReference>
<dbReference type="PANTHER" id="PTHR42760">
    <property type="entry name" value="SHORT-CHAIN DEHYDROGENASES/REDUCTASES FAMILY MEMBER"/>
    <property type="match status" value="1"/>
</dbReference>
<protein>
    <recommendedName>
        <fullName evidence="4">NAD(P)-binding protein</fullName>
    </recommendedName>
</protein>
<proteinExistence type="inferred from homology"/>
<evidence type="ECO:0000313" key="2">
    <source>
        <dbReference type="EMBL" id="KAL1887912.1"/>
    </source>
</evidence>
<comment type="caution">
    <text evidence="2">The sequence shown here is derived from an EMBL/GenBank/DDBJ whole genome shotgun (WGS) entry which is preliminary data.</text>
</comment>